<dbReference type="PANTHER" id="PTHR35678:SF1">
    <property type="entry name" value="PROTEIN STPG4"/>
    <property type="match status" value="1"/>
</dbReference>
<gene>
    <name evidence="6" type="ORF">WMY93_020077</name>
</gene>
<dbReference type="GO" id="GO:0001940">
    <property type="term" value="C:male pronucleus"/>
    <property type="evidence" value="ECO:0007669"/>
    <property type="project" value="TreeGrafter"/>
</dbReference>
<evidence type="ECO:0008006" key="8">
    <source>
        <dbReference type="Google" id="ProtNLM"/>
    </source>
</evidence>
<evidence type="ECO:0000256" key="4">
    <source>
        <dbReference type="ARBA" id="ARBA00023242"/>
    </source>
</evidence>
<dbReference type="GO" id="GO:0001939">
    <property type="term" value="C:female pronucleus"/>
    <property type="evidence" value="ECO:0007669"/>
    <property type="project" value="TreeGrafter"/>
</dbReference>
<accession>A0AAW0NTJ3</accession>
<evidence type="ECO:0000313" key="7">
    <source>
        <dbReference type="Proteomes" id="UP001460270"/>
    </source>
</evidence>
<dbReference type="GO" id="GO:0044727">
    <property type="term" value="P:epigenetic programing of male pronucleus"/>
    <property type="evidence" value="ECO:0007669"/>
    <property type="project" value="TreeGrafter"/>
</dbReference>
<dbReference type="InterPro" id="IPR010736">
    <property type="entry name" value="SHIPPO-rpt"/>
</dbReference>
<evidence type="ECO:0000256" key="1">
    <source>
        <dbReference type="ARBA" id="ARBA00004123"/>
    </source>
</evidence>
<dbReference type="EMBL" id="JBBPFD010000014">
    <property type="protein sequence ID" value="KAK7899224.1"/>
    <property type="molecule type" value="Genomic_DNA"/>
</dbReference>
<dbReference type="Pfam" id="PF07004">
    <property type="entry name" value="SHIPPO-rpt"/>
    <property type="match status" value="4"/>
</dbReference>
<feature type="region of interest" description="Disordered" evidence="5">
    <location>
        <begin position="136"/>
        <end position="157"/>
    </location>
</feature>
<comment type="subcellular location">
    <subcellularLocation>
        <location evidence="2">Cytoplasm</location>
    </subcellularLocation>
    <subcellularLocation>
        <location evidence="1">Nucleus</location>
    </subcellularLocation>
</comment>
<dbReference type="GO" id="GO:0042393">
    <property type="term" value="F:histone binding"/>
    <property type="evidence" value="ECO:0007669"/>
    <property type="project" value="TreeGrafter"/>
</dbReference>
<comment type="caution">
    <text evidence="6">The sequence shown here is derived from an EMBL/GenBank/DDBJ whole genome shotgun (WGS) entry which is preliminary data.</text>
</comment>
<protein>
    <recommendedName>
        <fullName evidence="8">O(6)-methylguanine-induced apoptosis 2</fullName>
    </recommendedName>
</protein>
<evidence type="ECO:0000313" key="6">
    <source>
        <dbReference type="EMBL" id="KAK7899224.1"/>
    </source>
</evidence>
<organism evidence="6 7">
    <name type="scientific">Mugilogobius chulae</name>
    <name type="common">yellowstripe goby</name>
    <dbReference type="NCBI Taxonomy" id="88201"/>
    <lineage>
        <taxon>Eukaryota</taxon>
        <taxon>Metazoa</taxon>
        <taxon>Chordata</taxon>
        <taxon>Craniata</taxon>
        <taxon>Vertebrata</taxon>
        <taxon>Euteleostomi</taxon>
        <taxon>Actinopterygii</taxon>
        <taxon>Neopterygii</taxon>
        <taxon>Teleostei</taxon>
        <taxon>Neoteleostei</taxon>
        <taxon>Acanthomorphata</taxon>
        <taxon>Gobiaria</taxon>
        <taxon>Gobiiformes</taxon>
        <taxon>Gobioidei</taxon>
        <taxon>Gobiidae</taxon>
        <taxon>Gobionellinae</taxon>
        <taxon>Mugilogobius</taxon>
    </lineage>
</organism>
<dbReference type="GO" id="GO:0005737">
    <property type="term" value="C:cytoplasm"/>
    <property type="evidence" value="ECO:0007669"/>
    <property type="project" value="UniProtKB-SubCell"/>
</dbReference>
<reference evidence="7" key="1">
    <citation type="submission" date="2024-04" db="EMBL/GenBank/DDBJ databases">
        <title>Salinicola lusitanus LLJ914,a marine bacterium isolated from the Okinawa Trough.</title>
        <authorList>
            <person name="Li J."/>
        </authorList>
    </citation>
    <scope>NUCLEOTIDE SEQUENCE [LARGE SCALE GENOMIC DNA]</scope>
</reference>
<sequence length="256" mass="28042">MGSLYRDISERVVSIPSKHKTMEAISNTERKGFCSQTKRFPSQHIPTENPGPGSYDFNNGEVNSPSFSNKGTSGFVNSSKIQNGGSERFGPPGSSSFVSKTKRDSYRINKDLPSPCHYYIEDDIQHSSKAVLSPFRSKTQRLSGPKDNLVPGPGAYSPHQNLAPVKRSSLHPRSLILLSAPALTLPKPAPSPGPGHYDVCRNLSSKHTLPTAAFASKSDRISYMKSSLVPGPGFYDPHVSTKQSFFYSDTRIWLPV</sequence>
<evidence type="ECO:0000256" key="3">
    <source>
        <dbReference type="ARBA" id="ARBA00022490"/>
    </source>
</evidence>
<dbReference type="GO" id="GO:0003682">
    <property type="term" value="F:chromatin binding"/>
    <property type="evidence" value="ECO:0007669"/>
    <property type="project" value="TreeGrafter"/>
</dbReference>
<evidence type="ECO:0000256" key="5">
    <source>
        <dbReference type="SAM" id="MobiDB-lite"/>
    </source>
</evidence>
<feature type="region of interest" description="Disordered" evidence="5">
    <location>
        <begin position="30"/>
        <end position="102"/>
    </location>
</feature>
<keyword evidence="3" id="KW-0963">Cytoplasm</keyword>
<proteinExistence type="predicted"/>
<keyword evidence="7" id="KW-1185">Reference proteome</keyword>
<feature type="compositionally biased region" description="Polar residues" evidence="5">
    <location>
        <begin position="56"/>
        <end position="85"/>
    </location>
</feature>
<dbReference type="AlphaFoldDB" id="A0AAW0NTJ3"/>
<name>A0AAW0NTJ3_9GOBI</name>
<evidence type="ECO:0000256" key="2">
    <source>
        <dbReference type="ARBA" id="ARBA00004496"/>
    </source>
</evidence>
<feature type="compositionally biased region" description="Polar residues" evidence="5">
    <location>
        <begin position="34"/>
        <end position="46"/>
    </location>
</feature>
<dbReference type="PANTHER" id="PTHR35678">
    <property type="entry name" value="PROTEIN STPG4"/>
    <property type="match status" value="1"/>
</dbReference>
<dbReference type="GO" id="GO:0042585">
    <property type="term" value="C:germinal vesicle"/>
    <property type="evidence" value="ECO:0007669"/>
    <property type="project" value="TreeGrafter"/>
</dbReference>
<dbReference type="Proteomes" id="UP001460270">
    <property type="component" value="Unassembled WGS sequence"/>
</dbReference>
<keyword evidence="4" id="KW-0539">Nucleus</keyword>